<dbReference type="GeneID" id="18814383"/>
<protein>
    <recommendedName>
        <fullName evidence="3">DEAD/DEAH box helicase domain-containing protein</fullName>
    </recommendedName>
</protein>
<dbReference type="SUPFAM" id="SSF52540">
    <property type="entry name" value="P-loop containing nucleoside triphosphate hydrolases"/>
    <property type="match status" value="1"/>
</dbReference>
<reference evidence="2" key="1">
    <citation type="submission" date="2011-04" db="EMBL/GenBank/DDBJ databases">
        <title>Evolution of plant cell wall degrading machinery underlies the functional diversity of forest fungi.</title>
        <authorList>
            <consortium name="US DOE Joint Genome Institute (JGI-PGF)"/>
            <person name="Eastwood D.C."/>
            <person name="Floudas D."/>
            <person name="Binder M."/>
            <person name="Majcherczyk A."/>
            <person name="Schneider P."/>
            <person name="Aerts A."/>
            <person name="Asiegbu F.O."/>
            <person name="Baker S.E."/>
            <person name="Barry K."/>
            <person name="Bendiksby M."/>
            <person name="Blumentritt M."/>
            <person name="Coutinho P.M."/>
            <person name="Cullen D."/>
            <person name="Cullen D."/>
            <person name="Gathman A."/>
            <person name="Goodell B."/>
            <person name="Henrissat B."/>
            <person name="Ihrmark K."/>
            <person name="Kauserud H."/>
            <person name="Kohler A."/>
            <person name="LaButti K."/>
            <person name="Lapidus A."/>
            <person name="Lavin J.L."/>
            <person name="Lee Y.-H."/>
            <person name="Lindquist E."/>
            <person name="Lilly W."/>
            <person name="Lucas S."/>
            <person name="Morin E."/>
            <person name="Murat C."/>
            <person name="Oguiza J.A."/>
            <person name="Park J."/>
            <person name="Pisabarro A.G."/>
            <person name="Riley R."/>
            <person name="Rosling A."/>
            <person name="Salamov A."/>
            <person name="Schmidt O."/>
            <person name="Schmutz J."/>
            <person name="Skrede I."/>
            <person name="Stenlid J."/>
            <person name="Wiebenga A."/>
            <person name="Xie X."/>
            <person name="Kues U."/>
            <person name="Hibbett D.S."/>
            <person name="Hoffmeister D."/>
            <person name="Hogberg N."/>
            <person name="Martin F."/>
            <person name="Grigoriev I.V."/>
            <person name="Watkinson S.C."/>
        </authorList>
    </citation>
    <scope>NUCLEOTIDE SEQUENCE</scope>
    <source>
        <strain evidence="2">S7.9</strain>
    </source>
</reference>
<feature type="region of interest" description="Disordered" evidence="1">
    <location>
        <begin position="403"/>
        <end position="426"/>
    </location>
</feature>
<feature type="region of interest" description="Disordered" evidence="1">
    <location>
        <begin position="224"/>
        <end position="251"/>
    </location>
</feature>
<feature type="compositionally biased region" description="Polar residues" evidence="1">
    <location>
        <begin position="407"/>
        <end position="420"/>
    </location>
</feature>
<feature type="compositionally biased region" description="Polar residues" evidence="1">
    <location>
        <begin position="299"/>
        <end position="314"/>
    </location>
</feature>
<evidence type="ECO:0000256" key="1">
    <source>
        <dbReference type="SAM" id="MobiDB-lite"/>
    </source>
</evidence>
<dbReference type="RefSeq" id="XP_007314626.1">
    <property type="nucleotide sequence ID" value="XM_007314564.1"/>
</dbReference>
<dbReference type="InterPro" id="IPR027417">
    <property type="entry name" value="P-loop_NTPase"/>
</dbReference>
<proteinExistence type="predicted"/>
<evidence type="ECO:0000313" key="2">
    <source>
        <dbReference type="EMBL" id="EGO28427.1"/>
    </source>
</evidence>
<dbReference type="Proteomes" id="UP000008064">
    <property type="component" value="Unassembled WGS sequence"/>
</dbReference>
<dbReference type="EMBL" id="GL945430">
    <property type="protein sequence ID" value="EGO28427.1"/>
    <property type="molecule type" value="Genomic_DNA"/>
</dbReference>
<dbReference type="OrthoDB" id="10261556at2759"/>
<dbReference type="HOGENOM" id="CLU_611338_0_0_1"/>
<feature type="compositionally biased region" description="Low complexity" evidence="1">
    <location>
        <begin position="315"/>
        <end position="326"/>
    </location>
</feature>
<name>F8NKG1_SERL9</name>
<accession>F8NKG1</accession>
<evidence type="ECO:0008006" key="3">
    <source>
        <dbReference type="Google" id="ProtNLM"/>
    </source>
</evidence>
<feature type="region of interest" description="Disordered" evidence="1">
    <location>
        <begin position="285"/>
        <end position="326"/>
    </location>
</feature>
<gene>
    <name evidence="2" type="ORF">SERLADRAFT_434342</name>
</gene>
<dbReference type="AlphaFoldDB" id="F8NKG1"/>
<sequence>MSTIITEAISHEDIKKRSYANLAGAATSAKNKDLRRTLEEAVHQRCNGRRPYSWQLDASEAFSLGLDCTIIVGTGSGKTLPYIISPLKTIEDKQAHQFRMWGVQSVAVNGDTYDKDLHRSQAGFRRLHKMLPARLKGQVDFLNSPRTRKTVLQDFCDGKIRAILKKKQGPDIPDIELVIQFGVPPSLTVWLQRADQAACHFSLQGQAILMVEEYVLQQIGLRKNKTEKEEGQSENDLDESENDKDAEQENTYHKKIDEAFCAWIETKTSPTGVCYDDCSTPFHTLSEPSDIEEEDSPSNDLNPAGNTPSTPLDATQSSYSTWSWTSSRTPTASSLPLFTPLQLQPQVPASSSPFSTCSIAVPDHIQQATCVLNTAAPDLQKLLQGQDINARIINSAVKVQKGVISGPSPQNRPKAPSTNTHKGKEQDSAMLEAVTSWQPDSCARFFAV</sequence>
<dbReference type="KEGG" id="sla:SERLADRAFT_434342"/>
<dbReference type="Gene3D" id="3.40.50.300">
    <property type="entry name" value="P-loop containing nucleotide triphosphate hydrolases"/>
    <property type="match status" value="2"/>
</dbReference>
<organism>
    <name type="scientific">Serpula lacrymans var. lacrymans (strain S7.9)</name>
    <name type="common">Dry rot fungus</name>
    <dbReference type="NCBI Taxonomy" id="578457"/>
    <lineage>
        <taxon>Eukaryota</taxon>
        <taxon>Fungi</taxon>
        <taxon>Dikarya</taxon>
        <taxon>Basidiomycota</taxon>
        <taxon>Agaricomycotina</taxon>
        <taxon>Agaricomycetes</taxon>
        <taxon>Agaricomycetidae</taxon>
        <taxon>Boletales</taxon>
        <taxon>Coniophorineae</taxon>
        <taxon>Serpulaceae</taxon>
        <taxon>Serpula</taxon>
    </lineage>
</organism>
<feature type="compositionally biased region" description="Acidic residues" evidence="1">
    <location>
        <begin position="232"/>
        <end position="242"/>
    </location>
</feature>